<dbReference type="NCBIfam" id="TIGR00051">
    <property type="entry name" value="YbgC/FadM family acyl-CoA thioesterase"/>
    <property type="match status" value="1"/>
</dbReference>
<dbReference type="InterPro" id="IPR050563">
    <property type="entry name" value="4-hydroxybenzoyl-CoA_TE"/>
</dbReference>
<evidence type="ECO:0000313" key="3">
    <source>
        <dbReference type="EMBL" id="GEJ57330.1"/>
    </source>
</evidence>
<dbReference type="Gene3D" id="3.10.129.10">
    <property type="entry name" value="Hotdog Thioesterase"/>
    <property type="match status" value="1"/>
</dbReference>
<keyword evidence="4" id="KW-1185">Reference proteome</keyword>
<dbReference type="PANTHER" id="PTHR31793">
    <property type="entry name" value="4-HYDROXYBENZOYL-COA THIOESTERASE FAMILY MEMBER"/>
    <property type="match status" value="1"/>
</dbReference>
<gene>
    <name evidence="3" type="ORF">AMYX_20710</name>
</gene>
<dbReference type="Proteomes" id="UP000503640">
    <property type="component" value="Unassembled WGS sequence"/>
</dbReference>
<dbReference type="InterPro" id="IPR029069">
    <property type="entry name" value="HotDog_dom_sf"/>
</dbReference>
<evidence type="ECO:0000256" key="2">
    <source>
        <dbReference type="ARBA" id="ARBA00022801"/>
    </source>
</evidence>
<dbReference type="RefSeq" id="WP_176064790.1">
    <property type="nucleotide sequence ID" value="NZ_BJTG01000004.1"/>
</dbReference>
<evidence type="ECO:0000256" key="1">
    <source>
        <dbReference type="ARBA" id="ARBA00005953"/>
    </source>
</evidence>
<dbReference type="EMBL" id="BJTG01000004">
    <property type="protein sequence ID" value="GEJ57330.1"/>
    <property type="molecule type" value="Genomic_DNA"/>
</dbReference>
<name>A0A7I9VMG6_9BACT</name>
<sequence length="136" mass="15421">MVAMQLRVIYGDTDQMGVVYYANYLRFFEASRNEFIRAKGLRYRDFEERYGLMLPVVEASVQYRQPARYDDLLTIEATLSEARRASARFDYRVLREGELLATGHTVHACVDPGGKVRRMPPELLARLGAGEPAGAA</sequence>
<dbReference type="PANTHER" id="PTHR31793:SF27">
    <property type="entry name" value="NOVEL THIOESTERASE SUPERFAMILY DOMAIN AND SAPOSIN A-TYPE DOMAIN CONTAINING PROTEIN (0610012H03RIK)"/>
    <property type="match status" value="1"/>
</dbReference>
<accession>A0A7I9VMG6</accession>
<dbReference type="SUPFAM" id="SSF54637">
    <property type="entry name" value="Thioesterase/thiol ester dehydrase-isomerase"/>
    <property type="match status" value="1"/>
</dbReference>
<comment type="similarity">
    <text evidence="1">Belongs to the 4-hydroxybenzoyl-CoA thioesterase family.</text>
</comment>
<reference evidence="4" key="1">
    <citation type="journal article" date="2020" name="Appl. Environ. Microbiol.">
        <title>Diazotrophic Anaeromyxobacter Isolates from Soils.</title>
        <authorList>
            <person name="Masuda Y."/>
            <person name="Yamanaka H."/>
            <person name="Xu Z.X."/>
            <person name="Shiratori Y."/>
            <person name="Aono T."/>
            <person name="Amachi S."/>
            <person name="Senoo K."/>
            <person name="Itoh H."/>
        </authorList>
    </citation>
    <scope>NUCLEOTIDE SEQUENCE [LARGE SCALE GENOMIC DNA]</scope>
    <source>
        <strain evidence="4">R267</strain>
    </source>
</reference>
<organism evidence="3 4">
    <name type="scientific">Anaeromyxobacter diazotrophicus</name>
    <dbReference type="NCBI Taxonomy" id="2590199"/>
    <lineage>
        <taxon>Bacteria</taxon>
        <taxon>Pseudomonadati</taxon>
        <taxon>Myxococcota</taxon>
        <taxon>Myxococcia</taxon>
        <taxon>Myxococcales</taxon>
        <taxon>Cystobacterineae</taxon>
        <taxon>Anaeromyxobacteraceae</taxon>
        <taxon>Anaeromyxobacter</taxon>
    </lineage>
</organism>
<protein>
    <submittedName>
        <fullName evidence="3">Thioesterase</fullName>
    </submittedName>
</protein>
<dbReference type="AlphaFoldDB" id="A0A7I9VMG6"/>
<comment type="caution">
    <text evidence="3">The sequence shown here is derived from an EMBL/GenBank/DDBJ whole genome shotgun (WGS) entry which is preliminary data.</text>
</comment>
<dbReference type="CDD" id="cd00586">
    <property type="entry name" value="4HBT"/>
    <property type="match status" value="1"/>
</dbReference>
<dbReference type="PIRSF" id="PIRSF003230">
    <property type="entry name" value="YbgC"/>
    <property type="match status" value="1"/>
</dbReference>
<dbReference type="InterPro" id="IPR006684">
    <property type="entry name" value="YbgC/YbaW"/>
</dbReference>
<proteinExistence type="inferred from homology"/>
<dbReference type="GO" id="GO:0047617">
    <property type="term" value="F:fatty acyl-CoA hydrolase activity"/>
    <property type="evidence" value="ECO:0007669"/>
    <property type="project" value="TreeGrafter"/>
</dbReference>
<dbReference type="Pfam" id="PF13279">
    <property type="entry name" value="4HBT_2"/>
    <property type="match status" value="1"/>
</dbReference>
<evidence type="ECO:0000313" key="4">
    <source>
        <dbReference type="Proteomes" id="UP000503640"/>
    </source>
</evidence>
<keyword evidence="2" id="KW-0378">Hydrolase</keyword>